<sequence length="357" mass="39124">MTLSAVFPKVAVPVKRRQVIFNLERPASLLPCSRLRNTPWSDVPTSLPVPASFLASLSKEGNFLILSPIEHAAELQELGAVQKPYLLNRVSSKIKSGSLRLRASDLPRKLSLTEGPASSALSLLFAFSVRSSAGTTAGRFISYDIRVGDRGKHVTEKLNGSYFFPFRSVWCGVIDFISLHIPPNLYSVLATDCSECPTFPDSEGITHQSTVIPKTCCDTEENNSRALATPSTPFRCVKQGIKTLMLSFLQLQIGDGLISFLSLVNWVGKAAPFLFDSIVGTLCLLCGAFPSKLEQGLSEDFPSCRVAFRSLFFSSLIMGRKKPRLDSWVFLNQTNQLGHIAINSLIKKGVPGLRKVK</sequence>
<dbReference type="Proteomes" id="UP000236291">
    <property type="component" value="Unassembled WGS sequence"/>
</dbReference>
<dbReference type="EMBL" id="ASHM01002550">
    <property type="protein sequence ID" value="PNY08497.1"/>
    <property type="molecule type" value="Genomic_DNA"/>
</dbReference>
<protein>
    <submittedName>
        <fullName evidence="1">Uncharacterized protein</fullName>
    </submittedName>
</protein>
<name>A0A2K3NZN3_TRIPR</name>
<accession>A0A2K3NZN3</accession>
<dbReference type="AlphaFoldDB" id="A0A2K3NZN3"/>
<evidence type="ECO:0000313" key="1">
    <source>
        <dbReference type="EMBL" id="PNY08497.1"/>
    </source>
</evidence>
<evidence type="ECO:0000313" key="2">
    <source>
        <dbReference type="Proteomes" id="UP000236291"/>
    </source>
</evidence>
<organism evidence="1 2">
    <name type="scientific">Trifolium pratense</name>
    <name type="common">Red clover</name>
    <dbReference type="NCBI Taxonomy" id="57577"/>
    <lineage>
        <taxon>Eukaryota</taxon>
        <taxon>Viridiplantae</taxon>
        <taxon>Streptophyta</taxon>
        <taxon>Embryophyta</taxon>
        <taxon>Tracheophyta</taxon>
        <taxon>Spermatophyta</taxon>
        <taxon>Magnoliopsida</taxon>
        <taxon>eudicotyledons</taxon>
        <taxon>Gunneridae</taxon>
        <taxon>Pentapetalae</taxon>
        <taxon>rosids</taxon>
        <taxon>fabids</taxon>
        <taxon>Fabales</taxon>
        <taxon>Fabaceae</taxon>
        <taxon>Papilionoideae</taxon>
        <taxon>50 kb inversion clade</taxon>
        <taxon>NPAAA clade</taxon>
        <taxon>Hologalegina</taxon>
        <taxon>IRL clade</taxon>
        <taxon>Trifolieae</taxon>
        <taxon>Trifolium</taxon>
    </lineage>
</organism>
<comment type="caution">
    <text evidence="1">The sequence shown here is derived from an EMBL/GenBank/DDBJ whole genome shotgun (WGS) entry which is preliminary data.</text>
</comment>
<proteinExistence type="predicted"/>
<reference evidence="1 2" key="1">
    <citation type="journal article" date="2014" name="Am. J. Bot.">
        <title>Genome assembly and annotation for red clover (Trifolium pratense; Fabaceae).</title>
        <authorList>
            <person name="Istvanek J."/>
            <person name="Jaros M."/>
            <person name="Krenek A."/>
            <person name="Repkova J."/>
        </authorList>
    </citation>
    <scope>NUCLEOTIDE SEQUENCE [LARGE SCALE GENOMIC DNA]</scope>
    <source>
        <strain evidence="2">cv. Tatra</strain>
        <tissue evidence="1">Young leaves</tissue>
    </source>
</reference>
<reference evidence="1 2" key="2">
    <citation type="journal article" date="2017" name="Front. Plant Sci.">
        <title>Gene Classification and Mining of Molecular Markers Useful in Red Clover (Trifolium pratense) Breeding.</title>
        <authorList>
            <person name="Istvanek J."/>
            <person name="Dluhosova J."/>
            <person name="Dluhos P."/>
            <person name="Patkova L."/>
            <person name="Nedelnik J."/>
            <person name="Repkova J."/>
        </authorList>
    </citation>
    <scope>NUCLEOTIDE SEQUENCE [LARGE SCALE GENOMIC DNA]</scope>
    <source>
        <strain evidence="2">cv. Tatra</strain>
        <tissue evidence="1">Young leaves</tissue>
    </source>
</reference>
<gene>
    <name evidence="1" type="ORF">L195_g005023</name>
</gene>